<dbReference type="InterPro" id="IPR011195">
    <property type="entry name" value="UCP010256"/>
</dbReference>
<dbReference type="SUPFAM" id="SSF53300">
    <property type="entry name" value="vWA-like"/>
    <property type="match status" value="1"/>
</dbReference>
<dbReference type="PIRSF" id="PIRSF010256">
    <property type="entry name" value="CoxE_vWa"/>
    <property type="match status" value="1"/>
</dbReference>
<proteinExistence type="predicted"/>
<dbReference type="EMBL" id="FONY01000004">
    <property type="protein sequence ID" value="SFE64679.1"/>
    <property type="molecule type" value="Genomic_DNA"/>
</dbReference>
<evidence type="ECO:0000313" key="1">
    <source>
        <dbReference type="EMBL" id="SFE64679.1"/>
    </source>
</evidence>
<dbReference type="PANTHER" id="PTHR39338">
    <property type="entry name" value="BLL5662 PROTEIN-RELATED"/>
    <property type="match status" value="1"/>
</dbReference>
<evidence type="ECO:0008006" key="3">
    <source>
        <dbReference type="Google" id="ProtNLM"/>
    </source>
</evidence>
<name>A0A1I2C8J8_9BACT</name>
<sequence>MDSLIQRHTALSANIVAFCRYLRNHDFNLGVAEEKDALQALACLPLENQEIMKLVLQSTLVKNLHQLTQFEKLYQNYWKELEKAVDSKITGGKPEEAPPKPTRNQQPSLLALKNWLYGNKNEEITEIATYSPTEVLSKKDFALFTPQEMQEVSKIIQLLAKNLSSHLSRRKQRSKKHQTLDLRRTLYLNKNYQGEVLKLAYQEPKPKKFKLLLICDVSKSMDLYSRFLIQFMYAFQTAYQRIETFVFSTSLQHITEELKRKNINQTLQELSEKIPQWSGGTQIGQSLYNLCQTHRRLLDKKTSIIIVSDGWDTGKMELLEESMASIQKKSKNVIWLNPLAGNPDYKPATQAMIAAMPYIDIFAPIHNLESLRSLLQRL</sequence>
<dbReference type="CDD" id="cd00198">
    <property type="entry name" value="vWFA"/>
    <property type="match status" value="1"/>
</dbReference>
<dbReference type="Proteomes" id="UP000199513">
    <property type="component" value="Unassembled WGS sequence"/>
</dbReference>
<keyword evidence="2" id="KW-1185">Reference proteome</keyword>
<dbReference type="AlphaFoldDB" id="A0A1I2C8J8"/>
<dbReference type="STRING" id="1003.SAMN04488541_1004143"/>
<dbReference type="Gene3D" id="3.40.50.410">
    <property type="entry name" value="von Willebrand factor, type A domain"/>
    <property type="match status" value="1"/>
</dbReference>
<accession>A0A1I2C8J8</accession>
<protein>
    <recommendedName>
        <fullName evidence="3">VWFA domain-containing protein</fullName>
    </recommendedName>
</protein>
<dbReference type="InterPro" id="IPR008912">
    <property type="entry name" value="Uncharacterised_CoxE"/>
</dbReference>
<evidence type="ECO:0000313" key="2">
    <source>
        <dbReference type="Proteomes" id="UP000199513"/>
    </source>
</evidence>
<dbReference type="InterPro" id="IPR036465">
    <property type="entry name" value="vWFA_dom_sf"/>
</dbReference>
<dbReference type="OrthoDB" id="9790469at2"/>
<dbReference type="PANTHER" id="PTHR39338:SF6">
    <property type="entry name" value="BLL5662 PROTEIN"/>
    <property type="match status" value="1"/>
</dbReference>
<dbReference type="RefSeq" id="WP_091540135.1">
    <property type="nucleotide sequence ID" value="NZ_FONY01000004.1"/>
</dbReference>
<organism evidence="1 2">
    <name type="scientific">Thermoflexibacter ruber</name>
    <dbReference type="NCBI Taxonomy" id="1003"/>
    <lineage>
        <taxon>Bacteria</taxon>
        <taxon>Pseudomonadati</taxon>
        <taxon>Bacteroidota</taxon>
        <taxon>Cytophagia</taxon>
        <taxon>Cytophagales</taxon>
        <taxon>Thermoflexibacteraceae</taxon>
        <taxon>Thermoflexibacter</taxon>
    </lineage>
</organism>
<gene>
    <name evidence="1" type="ORF">SAMN04488541_1004143</name>
</gene>
<reference evidence="1 2" key="1">
    <citation type="submission" date="2016-10" db="EMBL/GenBank/DDBJ databases">
        <authorList>
            <person name="de Groot N.N."/>
        </authorList>
    </citation>
    <scope>NUCLEOTIDE SEQUENCE [LARGE SCALE GENOMIC DNA]</scope>
    <source>
        <strain>GEY</strain>
        <strain evidence="2">DSM 9560</strain>
    </source>
</reference>
<dbReference type="Pfam" id="PF05762">
    <property type="entry name" value="VWA_CoxE"/>
    <property type="match status" value="1"/>
</dbReference>